<protein>
    <recommendedName>
        <fullName evidence="1">Glutathione S-transferase UstS-like C-terminal domain-containing protein</fullName>
    </recommendedName>
</protein>
<proteinExistence type="predicted"/>
<evidence type="ECO:0000313" key="3">
    <source>
        <dbReference type="Proteomes" id="UP000243081"/>
    </source>
</evidence>
<sequence length="73" mass="8287">EAALGDLARLYGQDADGPFVMGEQVSYADFIVGAWLRMYHVALPRQEWEQLRTWHGGVFGRLHDALDAYAQIH</sequence>
<dbReference type="InterPro" id="IPR054416">
    <property type="entry name" value="GST_UstS-like_C"/>
</dbReference>
<dbReference type="Pfam" id="PF22041">
    <property type="entry name" value="GST_C_7"/>
    <property type="match status" value="1"/>
</dbReference>
<feature type="domain" description="Glutathione S-transferase UstS-like C-terminal" evidence="1">
    <location>
        <begin position="1"/>
        <end position="69"/>
    </location>
</feature>
<dbReference type="Proteomes" id="UP000243081">
    <property type="component" value="Unassembled WGS sequence"/>
</dbReference>
<evidence type="ECO:0000259" key="1">
    <source>
        <dbReference type="Pfam" id="PF22041"/>
    </source>
</evidence>
<dbReference type="AlphaFoldDB" id="A0A179IJY7"/>
<organism evidence="2 3">
    <name type="scientific">Cordyceps confragosa</name>
    <name type="common">Lecanicillium lecanii</name>
    <dbReference type="NCBI Taxonomy" id="2714763"/>
    <lineage>
        <taxon>Eukaryota</taxon>
        <taxon>Fungi</taxon>
        <taxon>Dikarya</taxon>
        <taxon>Ascomycota</taxon>
        <taxon>Pezizomycotina</taxon>
        <taxon>Sordariomycetes</taxon>
        <taxon>Hypocreomycetidae</taxon>
        <taxon>Hypocreales</taxon>
        <taxon>Cordycipitaceae</taxon>
        <taxon>Akanthomyces</taxon>
    </lineage>
</organism>
<evidence type="ECO:0000313" key="2">
    <source>
        <dbReference type="EMBL" id="OAR02040.1"/>
    </source>
</evidence>
<accession>A0A179IJY7</accession>
<reference evidence="2 3" key="1">
    <citation type="submission" date="2016-03" db="EMBL/GenBank/DDBJ databases">
        <title>Fine-scale spatial genetic structure of a fungal parasite of coffee scale insects.</title>
        <authorList>
            <person name="Jackson D."/>
            <person name="Zemenick K.A."/>
            <person name="Malloure B."/>
            <person name="Quandt C.A."/>
            <person name="James T.Y."/>
        </authorList>
    </citation>
    <scope>NUCLEOTIDE SEQUENCE [LARGE SCALE GENOMIC DNA]</scope>
    <source>
        <strain evidence="2 3">UM487</strain>
    </source>
</reference>
<dbReference type="EMBL" id="LUKN01000888">
    <property type="protein sequence ID" value="OAR02040.1"/>
    <property type="molecule type" value="Genomic_DNA"/>
</dbReference>
<dbReference type="SUPFAM" id="SSF47616">
    <property type="entry name" value="GST C-terminal domain-like"/>
    <property type="match status" value="1"/>
</dbReference>
<gene>
    <name evidence="2" type="ORF">LLEC1_05966</name>
</gene>
<comment type="caution">
    <text evidence="2">The sequence shown here is derived from an EMBL/GenBank/DDBJ whole genome shotgun (WGS) entry which is preliminary data.</text>
</comment>
<dbReference type="InterPro" id="IPR036282">
    <property type="entry name" value="Glutathione-S-Trfase_C_sf"/>
</dbReference>
<name>A0A179IJY7_CORDF</name>
<dbReference type="Gene3D" id="1.20.1050.10">
    <property type="match status" value="1"/>
</dbReference>
<dbReference type="OrthoDB" id="4951845at2759"/>
<keyword evidence="3" id="KW-1185">Reference proteome</keyword>
<feature type="non-terminal residue" evidence="2">
    <location>
        <position position="1"/>
    </location>
</feature>